<dbReference type="AlphaFoldDB" id="A0A350P939"/>
<sequence>MKSNTNNLLNLVKNKIYLVETAHNNTMNWIQTHTSVLQLGATRWHLPGRVCFYGFQLYPNLHWGDTAEDESRIPGVFTKLFNERKAWLKNANSFDNRRAGIYITAERTFLTPDGGLPWIITSSLLLGIALLLEVAEYTALKKEEYVRIYG</sequence>
<dbReference type="Proteomes" id="UP000263517">
    <property type="component" value="Unassembled WGS sequence"/>
</dbReference>
<evidence type="ECO:0000313" key="2">
    <source>
        <dbReference type="Proteomes" id="UP000263517"/>
    </source>
</evidence>
<reference evidence="1 2" key="1">
    <citation type="journal article" date="2018" name="Nat. Biotechnol.">
        <title>A standardized bacterial taxonomy based on genome phylogeny substantially revises the tree of life.</title>
        <authorList>
            <person name="Parks D.H."/>
            <person name="Chuvochina M."/>
            <person name="Waite D.W."/>
            <person name="Rinke C."/>
            <person name="Skarshewski A."/>
            <person name="Chaumeil P.A."/>
            <person name="Hugenholtz P."/>
        </authorList>
    </citation>
    <scope>NUCLEOTIDE SEQUENCE [LARGE SCALE GENOMIC DNA]</scope>
    <source>
        <strain evidence="1">UBA11978</strain>
    </source>
</reference>
<accession>A0A350P939</accession>
<evidence type="ECO:0000313" key="1">
    <source>
        <dbReference type="EMBL" id="HAW77806.1"/>
    </source>
</evidence>
<protein>
    <submittedName>
        <fullName evidence="1">Uncharacterized protein</fullName>
    </submittedName>
</protein>
<organism evidence="1 2">
    <name type="scientific">Alteromonas australica</name>
    <dbReference type="NCBI Taxonomy" id="589873"/>
    <lineage>
        <taxon>Bacteria</taxon>
        <taxon>Pseudomonadati</taxon>
        <taxon>Pseudomonadota</taxon>
        <taxon>Gammaproteobacteria</taxon>
        <taxon>Alteromonadales</taxon>
        <taxon>Alteromonadaceae</taxon>
        <taxon>Alteromonas/Salinimonas group</taxon>
        <taxon>Alteromonas</taxon>
    </lineage>
</organism>
<gene>
    <name evidence="1" type="ORF">DCW74_18985</name>
</gene>
<name>A0A350P939_9ALTE</name>
<proteinExistence type="predicted"/>
<comment type="caution">
    <text evidence="1">The sequence shown here is derived from an EMBL/GenBank/DDBJ whole genome shotgun (WGS) entry which is preliminary data.</text>
</comment>
<dbReference type="EMBL" id="DNAN01000665">
    <property type="protein sequence ID" value="HAW77806.1"/>
    <property type="molecule type" value="Genomic_DNA"/>
</dbReference>